<evidence type="ECO:0000313" key="7">
    <source>
        <dbReference type="Proteomes" id="UP000249619"/>
    </source>
</evidence>
<comment type="caution">
    <text evidence="6">The sequence shown here is derived from an EMBL/GenBank/DDBJ whole genome shotgun (WGS) entry which is preliminary data.</text>
</comment>
<accession>A0A364MRZ3</accession>
<gene>
    <name evidence="6" type="ORF">DDE83_009027</name>
</gene>
<dbReference type="AlphaFoldDB" id="A0A364MRZ3"/>
<evidence type="ECO:0000259" key="5">
    <source>
        <dbReference type="PROSITE" id="PS51782"/>
    </source>
</evidence>
<protein>
    <submittedName>
        <fullName evidence="6">Carbohydrate-binding module family 50 protein</fullName>
    </submittedName>
</protein>
<dbReference type="InterPro" id="IPR036779">
    <property type="entry name" value="LysM_dom_sf"/>
</dbReference>
<keyword evidence="2" id="KW-0843">Virulence</keyword>
<dbReference type="SUPFAM" id="SSF54106">
    <property type="entry name" value="LysM domain"/>
    <property type="match status" value="2"/>
</dbReference>
<keyword evidence="1" id="KW-0147">Chitin-binding</keyword>
<feature type="domain" description="LysM" evidence="5">
    <location>
        <begin position="41"/>
        <end position="88"/>
    </location>
</feature>
<dbReference type="CDD" id="cd00118">
    <property type="entry name" value="LysM"/>
    <property type="match status" value="2"/>
</dbReference>
<evidence type="ECO:0000313" key="6">
    <source>
        <dbReference type="EMBL" id="RAR00897.1"/>
    </source>
</evidence>
<evidence type="ECO:0000256" key="4">
    <source>
        <dbReference type="SAM" id="SignalP"/>
    </source>
</evidence>
<sequence length="509" mass="55463">MHLSSQQTRCLAASLLLTVVGAQDSSPTGPVHPGQPENCNGWHTVVKDENCQVVSQAYGISTEQFLKWNPAVSSDCRDNFWIDSAYCVSVGKASSKPTISSRPTSTFTSGSKSSFSGIASQTATTSTPATTSTSYNSTYSVLHPVTSWNVSTTSTDNAWPPTKTLVGQTEICNSWYRVVPGDTCQRTVDKFGLKSIDEFVSWNPVTKDDCEMLLADYWVCVGVQRQTGNTDLVWETAQPDFTAPPEPTTYMPVTLPTADSSFAPSPSHGPMPSNCKVFHQAKADQNCNDIVKLYGYFSQQQFLSWNPALDGNCLGLWLDTWYCVGAYTDGDLPLPAHQTAKPTEGKIPVGHPNDCARWYQTTGDDTCELIALMFGSFSEADFVKWNPSVFGDCTGIVSDAWYCIGRPGTPTTRTPGAPSPTQMTETVQPTATQPTTTTTKPTQPVQTPSPVREGMAENCVSFHLQQPDEFCYAMATGAGISLAQFYEWNPAVGNDCQNLWPDYYYCVGV</sequence>
<dbReference type="InterPro" id="IPR052210">
    <property type="entry name" value="LysM1-like"/>
</dbReference>
<dbReference type="PANTHER" id="PTHR34997:SF1">
    <property type="entry name" value="PEPTIDOGLYCAN-BINDING LYSIN DOMAIN"/>
    <property type="match status" value="1"/>
</dbReference>
<reference evidence="7" key="1">
    <citation type="submission" date="2018-05" db="EMBL/GenBank/DDBJ databases">
        <title>Draft genome sequence of Stemphylium lycopersici strain CIDEFI 213.</title>
        <authorList>
            <person name="Medina R."/>
            <person name="Franco M.E.E."/>
            <person name="Lucentini C.G."/>
            <person name="Saparrat M.C.N."/>
            <person name="Balatti P.A."/>
        </authorList>
    </citation>
    <scope>NUCLEOTIDE SEQUENCE [LARGE SCALE GENOMIC DNA]</scope>
    <source>
        <strain evidence="7">CIDEFI 213</strain>
    </source>
</reference>
<feature type="signal peptide" evidence="4">
    <location>
        <begin position="1"/>
        <end position="22"/>
    </location>
</feature>
<feature type="domain" description="LysM" evidence="5">
    <location>
        <begin position="174"/>
        <end position="221"/>
    </location>
</feature>
<proteinExistence type="predicted"/>
<keyword evidence="4" id="KW-0732">Signal</keyword>
<dbReference type="Proteomes" id="UP000249619">
    <property type="component" value="Unassembled WGS sequence"/>
</dbReference>
<name>A0A364MRZ3_STELY</name>
<dbReference type="SMART" id="SM00257">
    <property type="entry name" value="LysM"/>
    <property type="match status" value="3"/>
</dbReference>
<dbReference type="Pfam" id="PF01476">
    <property type="entry name" value="LysM"/>
    <property type="match status" value="1"/>
</dbReference>
<feature type="domain" description="LysM" evidence="5">
    <location>
        <begin position="357"/>
        <end position="404"/>
    </location>
</feature>
<dbReference type="PANTHER" id="PTHR34997">
    <property type="entry name" value="AM15"/>
    <property type="match status" value="1"/>
</dbReference>
<evidence type="ECO:0000256" key="3">
    <source>
        <dbReference type="SAM" id="MobiDB-lite"/>
    </source>
</evidence>
<feature type="region of interest" description="Disordered" evidence="3">
    <location>
        <begin position="409"/>
        <end position="450"/>
    </location>
</feature>
<feature type="domain" description="LysM" evidence="5">
    <location>
        <begin position="461"/>
        <end position="507"/>
    </location>
</feature>
<feature type="domain" description="LysM" evidence="5">
    <location>
        <begin position="277"/>
        <end position="324"/>
    </location>
</feature>
<dbReference type="GO" id="GO:0008061">
    <property type="term" value="F:chitin binding"/>
    <property type="evidence" value="ECO:0007669"/>
    <property type="project" value="UniProtKB-KW"/>
</dbReference>
<dbReference type="STRING" id="183478.A0A364MRZ3"/>
<dbReference type="Gene3D" id="3.10.350.10">
    <property type="entry name" value="LysM domain"/>
    <property type="match status" value="5"/>
</dbReference>
<organism evidence="6 7">
    <name type="scientific">Stemphylium lycopersici</name>
    <name type="common">Tomato gray leaf spot disease fungus</name>
    <name type="synonym">Thyrospora lycopersici</name>
    <dbReference type="NCBI Taxonomy" id="183478"/>
    <lineage>
        <taxon>Eukaryota</taxon>
        <taxon>Fungi</taxon>
        <taxon>Dikarya</taxon>
        <taxon>Ascomycota</taxon>
        <taxon>Pezizomycotina</taxon>
        <taxon>Dothideomycetes</taxon>
        <taxon>Pleosporomycetidae</taxon>
        <taxon>Pleosporales</taxon>
        <taxon>Pleosporineae</taxon>
        <taxon>Pleosporaceae</taxon>
        <taxon>Stemphylium</taxon>
    </lineage>
</organism>
<evidence type="ECO:0000256" key="1">
    <source>
        <dbReference type="ARBA" id="ARBA00022669"/>
    </source>
</evidence>
<feature type="chain" id="PRO_5016670146" evidence="4">
    <location>
        <begin position="23"/>
        <end position="509"/>
    </location>
</feature>
<dbReference type="EMBL" id="QGDH01000315">
    <property type="protein sequence ID" value="RAR00897.1"/>
    <property type="molecule type" value="Genomic_DNA"/>
</dbReference>
<evidence type="ECO:0000256" key="2">
    <source>
        <dbReference type="ARBA" id="ARBA00023026"/>
    </source>
</evidence>
<keyword evidence="7" id="KW-1185">Reference proteome</keyword>
<dbReference type="PROSITE" id="PS51782">
    <property type="entry name" value="LYSM"/>
    <property type="match status" value="5"/>
</dbReference>
<dbReference type="InterPro" id="IPR018392">
    <property type="entry name" value="LysM"/>
</dbReference>